<dbReference type="GO" id="GO:0000160">
    <property type="term" value="P:phosphorelay signal transduction system"/>
    <property type="evidence" value="ECO:0007669"/>
    <property type="project" value="InterPro"/>
</dbReference>
<evidence type="ECO:0000313" key="3">
    <source>
        <dbReference type="EMBL" id="AKD54436.1"/>
    </source>
</evidence>
<dbReference type="GO" id="GO:0016301">
    <property type="term" value="F:kinase activity"/>
    <property type="evidence" value="ECO:0007669"/>
    <property type="project" value="UniProtKB-KW"/>
</dbReference>
<dbReference type="EMBL" id="CP010429">
    <property type="protein sequence ID" value="AKD54436.1"/>
    <property type="molecule type" value="Genomic_DNA"/>
</dbReference>
<keyword evidence="4" id="KW-1185">Reference proteome</keyword>
<name>A0A0E3V6D4_9BACT</name>
<gene>
    <name evidence="3" type="ORF">SD10_05425</name>
</gene>
<protein>
    <submittedName>
        <fullName evidence="3">Histidine kinase</fullName>
    </submittedName>
</protein>
<accession>A0A0E3V6D4</accession>
<dbReference type="Gene3D" id="3.40.50.2300">
    <property type="match status" value="1"/>
</dbReference>
<keyword evidence="1" id="KW-0597">Phosphoprotein</keyword>
<dbReference type="PROSITE" id="PS50110">
    <property type="entry name" value="RESPONSE_REGULATORY"/>
    <property type="match status" value="1"/>
</dbReference>
<dbReference type="PATRIC" id="fig|1379870.5.peg.1178"/>
<dbReference type="STRING" id="1379870.SD10_05425"/>
<feature type="domain" description="Response regulatory" evidence="2">
    <location>
        <begin position="3"/>
        <end position="130"/>
    </location>
</feature>
<dbReference type="InterPro" id="IPR001789">
    <property type="entry name" value="Sig_transdc_resp-reg_receiver"/>
</dbReference>
<dbReference type="InterPro" id="IPR011006">
    <property type="entry name" value="CheY-like_superfamily"/>
</dbReference>
<dbReference type="Pfam" id="PF00072">
    <property type="entry name" value="Response_reg"/>
    <property type="match status" value="1"/>
</dbReference>
<evidence type="ECO:0000256" key="1">
    <source>
        <dbReference type="PROSITE-ProRule" id="PRU00169"/>
    </source>
</evidence>
<feature type="modified residue" description="4-aspartylphosphate" evidence="1">
    <location>
        <position position="63"/>
    </location>
</feature>
<dbReference type="KEGG" id="srd:SD10_05425"/>
<keyword evidence="3" id="KW-0808">Transferase</keyword>
<dbReference type="PANTHER" id="PTHR44520:SF1">
    <property type="entry name" value="TWO-COMPONENT SYSTEM REGULATORY PROTEIN"/>
    <property type="match status" value="1"/>
</dbReference>
<dbReference type="PANTHER" id="PTHR44520">
    <property type="entry name" value="RESPONSE REGULATOR RCP1-RELATED"/>
    <property type="match status" value="1"/>
</dbReference>
<dbReference type="HOGENOM" id="CLU_000445_69_17_10"/>
<sequence>MVDVLYVEDNPNDADIFSRLIRKLNRPITYTVISSGSEAIEYLTGKGRYEQQRTVLPKLVLMDLNLDGVSGFDVVEQARALERTRHIPIVAFSTSDNPNDIKSAYDAGINAYVVKPGSYQETGDVLEKLCDFWLGNNTRTDYK</sequence>
<proteinExistence type="predicted"/>
<dbReference type="Proteomes" id="UP000033054">
    <property type="component" value="Chromosome"/>
</dbReference>
<evidence type="ECO:0000259" key="2">
    <source>
        <dbReference type="PROSITE" id="PS50110"/>
    </source>
</evidence>
<dbReference type="SMART" id="SM00448">
    <property type="entry name" value="REC"/>
    <property type="match status" value="1"/>
</dbReference>
<dbReference type="InterPro" id="IPR052893">
    <property type="entry name" value="TCS_response_regulator"/>
</dbReference>
<keyword evidence="3" id="KW-0418">Kinase</keyword>
<dbReference type="CDD" id="cd17557">
    <property type="entry name" value="REC_Rcp-like"/>
    <property type="match status" value="1"/>
</dbReference>
<reference evidence="3 4" key="1">
    <citation type="journal article" date="2014" name="Curr. Microbiol.">
        <title>Spirosoma radiotolerans sp. nov., a gamma-radiation-resistant bacterium isolated from gamma ray-irradiated soil.</title>
        <authorList>
            <person name="Lee J.J."/>
            <person name="Srinivasan S."/>
            <person name="Lim S."/>
            <person name="Joe M."/>
            <person name="Im S."/>
            <person name="Bae S.I."/>
            <person name="Park K.R."/>
            <person name="Han J.H."/>
            <person name="Park S.H."/>
            <person name="Joo B.M."/>
            <person name="Park S.J."/>
            <person name="Kim M.K."/>
        </authorList>
    </citation>
    <scope>NUCLEOTIDE SEQUENCE [LARGE SCALE GENOMIC DNA]</scope>
    <source>
        <strain evidence="3 4">DG5A</strain>
    </source>
</reference>
<dbReference type="RefSeq" id="WP_046376032.1">
    <property type="nucleotide sequence ID" value="NZ_CP010429.1"/>
</dbReference>
<evidence type="ECO:0000313" key="4">
    <source>
        <dbReference type="Proteomes" id="UP000033054"/>
    </source>
</evidence>
<organism evidence="3 4">
    <name type="scientific">Spirosoma radiotolerans</name>
    <dbReference type="NCBI Taxonomy" id="1379870"/>
    <lineage>
        <taxon>Bacteria</taxon>
        <taxon>Pseudomonadati</taxon>
        <taxon>Bacteroidota</taxon>
        <taxon>Cytophagia</taxon>
        <taxon>Cytophagales</taxon>
        <taxon>Cytophagaceae</taxon>
        <taxon>Spirosoma</taxon>
    </lineage>
</organism>
<dbReference type="AlphaFoldDB" id="A0A0E3V6D4"/>
<dbReference type="OrthoDB" id="7631574at2"/>
<dbReference type="SUPFAM" id="SSF52172">
    <property type="entry name" value="CheY-like"/>
    <property type="match status" value="1"/>
</dbReference>